<dbReference type="SFLD" id="SFLDS00019">
    <property type="entry name" value="Glutathione_Transferase_(cytos"/>
    <property type="match status" value="1"/>
</dbReference>
<dbReference type="Proteomes" id="UP000799777">
    <property type="component" value="Unassembled WGS sequence"/>
</dbReference>
<accession>A0A9P4H6K7</accession>
<evidence type="ECO:0000313" key="5">
    <source>
        <dbReference type="EMBL" id="KAF2029126.1"/>
    </source>
</evidence>
<dbReference type="CDD" id="cd03188">
    <property type="entry name" value="GST_C_Beta"/>
    <property type="match status" value="1"/>
</dbReference>
<dbReference type="AlphaFoldDB" id="A0A9P4H6K7"/>
<dbReference type="EMBL" id="ML978204">
    <property type="protein sequence ID" value="KAF2029126.1"/>
    <property type="molecule type" value="Genomic_DNA"/>
</dbReference>
<dbReference type="InterPro" id="IPR004045">
    <property type="entry name" value="Glutathione_S-Trfase_N"/>
</dbReference>
<dbReference type="PROSITE" id="PS50405">
    <property type="entry name" value="GST_CTER"/>
    <property type="match status" value="1"/>
</dbReference>
<name>A0A9P4H6K7_9PLEO</name>
<protein>
    <submittedName>
        <fullName evidence="5">Glutathione S-transferase</fullName>
    </submittedName>
</protein>
<proteinExistence type="inferred from homology"/>
<dbReference type="OrthoDB" id="2309723at2759"/>
<sequence length="205" mass="23238">MTPGSVALASHIALQESGLDFSIEDLKAQRGFRDEHLHLNPKARVPILELDNERITETPAILTTISALAPQKNLLGKTITEQARAQEWMAWLCGTVHGQAFGCLFRSNRFVGDESVYDAIKARGRGWVKECFDYVEGKLEGRTHAIGDAFTVVDAYLYVFYRWGNLMKLGMRFNFPNYTRVVQNVVERNLVKKTIEAESIRVMNE</sequence>
<evidence type="ECO:0000256" key="1">
    <source>
        <dbReference type="ARBA" id="ARBA00007409"/>
    </source>
</evidence>
<dbReference type="PROSITE" id="PS50404">
    <property type="entry name" value="GST_NTER"/>
    <property type="match status" value="1"/>
</dbReference>
<comment type="similarity">
    <text evidence="1 2">Belongs to the GST superfamily.</text>
</comment>
<gene>
    <name evidence="5" type="ORF">EK21DRAFT_101346</name>
</gene>
<evidence type="ECO:0000256" key="2">
    <source>
        <dbReference type="RuleBase" id="RU003494"/>
    </source>
</evidence>
<dbReference type="InterPro" id="IPR036282">
    <property type="entry name" value="Glutathione-S-Trfase_C_sf"/>
</dbReference>
<dbReference type="CDD" id="cd03057">
    <property type="entry name" value="GST_N_Beta"/>
    <property type="match status" value="1"/>
</dbReference>
<dbReference type="InterPro" id="IPR004046">
    <property type="entry name" value="GST_C"/>
</dbReference>
<dbReference type="Pfam" id="PF02798">
    <property type="entry name" value="GST_N"/>
    <property type="match status" value="1"/>
</dbReference>
<dbReference type="InterPro" id="IPR010987">
    <property type="entry name" value="Glutathione-S-Trfase_C-like"/>
</dbReference>
<dbReference type="SFLD" id="SFLDG00358">
    <property type="entry name" value="Main_(cytGST)"/>
    <property type="match status" value="1"/>
</dbReference>
<feature type="domain" description="GST C-terminal" evidence="4">
    <location>
        <begin position="78"/>
        <end position="205"/>
    </location>
</feature>
<reference evidence="5" key="1">
    <citation type="journal article" date="2020" name="Stud. Mycol.">
        <title>101 Dothideomycetes genomes: a test case for predicting lifestyles and emergence of pathogens.</title>
        <authorList>
            <person name="Haridas S."/>
            <person name="Albert R."/>
            <person name="Binder M."/>
            <person name="Bloem J."/>
            <person name="Labutti K."/>
            <person name="Salamov A."/>
            <person name="Andreopoulos B."/>
            <person name="Baker S."/>
            <person name="Barry K."/>
            <person name="Bills G."/>
            <person name="Bluhm B."/>
            <person name="Cannon C."/>
            <person name="Castanera R."/>
            <person name="Culley D."/>
            <person name="Daum C."/>
            <person name="Ezra D."/>
            <person name="Gonzalez J."/>
            <person name="Henrissat B."/>
            <person name="Kuo A."/>
            <person name="Liang C."/>
            <person name="Lipzen A."/>
            <person name="Lutzoni F."/>
            <person name="Magnuson J."/>
            <person name="Mondo S."/>
            <person name="Nolan M."/>
            <person name="Ohm R."/>
            <person name="Pangilinan J."/>
            <person name="Park H.-J."/>
            <person name="Ramirez L."/>
            <person name="Alfaro M."/>
            <person name="Sun H."/>
            <person name="Tritt A."/>
            <person name="Yoshinaga Y."/>
            <person name="Zwiers L.-H."/>
            <person name="Turgeon B."/>
            <person name="Goodwin S."/>
            <person name="Spatafora J."/>
            <person name="Crous P."/>
            <person name="Grigoriev I."/>
        </authorList>
    </citation>
    <scope>NUCLEOTIDE SEQUENCE</scope>
    <source>
        <strain evidence="5">CBS 110217</strain>
    </source>
</reference>
<dbReference type="SUPFAM" id="SSF47616">
    <property type="entry name" value="GST C-terminal domain-like"/>
    <property type="match status" value="1"/>
</dbReference>
<evidence type="ECO:0000313" key="6">
    <source>
        <dbReference type="Proteomes" id="UP000799777"/>
    </source>
</evidence>
<comment type="caution">
    <text evidence="5">The sequence shown here is derived from an EMBL/GenBank/DDBJ whole genome shotgun (WGS) entry which is preliminary data.</text>
</comment>
<evidence type="ECO:0000259" key="3">
    <source>
        <dbReference type="PROSITE" id="PS50404"/>
    </source>
</evidence>
<dbReference type="PANTHER" id="PTHR44051:SF8">
    <property type="entry name" value="GLUTATHIONE S-TRANSFERASE GSTA"/>
    <property type="match status" value="1"/>
</dbReference>
<dbReference type="InterPro" id="IPR036249">
    <property type="entry name" value="Thioredoxin-like_sf"/>
</dbReference>
<keyword evidence="6" id="KW-1185">Reference proteome</keyword>
<evidence type="ECO:0000259" key="4">
    <source>
        <dbReference type="PROSITE" id="PS50405"/>
    </source>
</evidence>
<dbReference type="Pfam" id="PF00043">
    <property type="entry name" value="GST_C"/>
    <property type="match status" value="1"/>
</dbReference>
<dbReference type="Gene3D" id="1.20.1050.10">
    <property type="match status" value="1"/>
</dbReference>
<feature type="domain" description="GST N-terminal" evidence="3">
    <location>
        <begin position="1"/>
        <end position="73"/>
    </location>
</feature>
<dbReference type="PANTHER" id="PTHR44051">
    <property type="entry name" value="GLUTATHIONE S-TRANSFERASE-RELATED"/>
    <property type="match status" value="1"/>
</dbReference>
<organism evidence="5 6">
    <name type="scientific">Setomelanomma holmii</name>
    <dbReference type="NCBI Taxonomy" id="210430"/>
    <lineage>
        <taxon>Eukaryota</taxon>
        <taxon>Fungi</taxon>
        <taxon>Dikarya</taxon>
        <taxon>Ascomycota</taxon>
        <taxon>Pezizomycotina</taxon>
        <taxon>Dothideomycetes</taxon>
        <taxon>Pleosporomycetidae</taxon>
        <taxon>Pleosporales</taxon>
        <taxon>Pleosporineae</taxon>
        <taxon>Phaeosphaeriaceae</taxon>
        <taxon>Setomelanomma</taxon>
    </lineage>
</organism>
<dbReference type="Gene3D" id="3.40.30.10">
    <property type="entry name" value="Glutaredoxin"/>
    <property type="match status" value="1"/>
</dbReference>
<dbReference type="SUPFAM" id="SSF52833">
    <property type="entry name" value="Thioredoxin-like"/>
    <property type="match status" value="1"/>
</dbReference>
<dbReference type="InterPro" id="IPR040079">
    <property type="entry name" value="Glutathione_S-Trfase"/>
</dbReference>